<dbReference type="InterPro" id="IPR036671">
    <property type="entry name" value="DPH_MB_sf"/>
</dbReference>
<sequence length="65" mass="7570">MLAIFRDCAILFPVMRDRIELEEVFVSEESPVLVSCCGCGNEEHISQEEADQWTDTDWFQCHECE</sequence>
<evidence type="ECO:0000313" key="1">
    <source>
        <dbReference type="EMBL" id="SVD87935.1"/>
    </source>
</evidence>
<reference evidence="1" key="1">
    <citation type="submission" date="2018-05" db="EMBL/GenBank/DDBJ databases">
        <authorList>
            <person name="Lanie J.A."/>
            <person name="Ng W.-L."/>
            <person name="Kazmierczak K.M."/>
            <person name="Andrzejewski T.M."/>
            <person name="Davidsen T.M."/>
            <person name="Wayne K.J."/>
            <person name="Tettelin H."/>
            <person name="Glass J.I."/>
            <person name="Rusch D."/>
            <person name="Podicherti R."/>
            <person name="Tsui H.-C.T."/>
            <person name="Winkler M.E."/>
        </authorList>
    </citation>
    <scope>NUCLEOTIDE SEQUENCE</scope>
</reference>
<dbReference type="AlphaFoldDB" id="A0A382YYK4"/>
<dbReference type="SUPFAM" id="SSF144217">
    <property type="entry name" value="CSL zinc finger"/>
    <property type="match status" value="1"/>
</dbReference>
<proteinExistence type="predicted"/>
<gene>
    <name evidence="1" type="ORF">METZ01_LOCUS440789</name>
</gene>
<organism evidence="1">
    <name type="scientific">marine metagenome</name>
    <dbReference type="NCBI Taxonomy" id="408172"/>
    <lineage>
        <taxon>unclassified sequences</taxon>
        <taxon>metagenomes</taxon>
        <taxon>ecological metagenomes</taxon>
    </lineage>
</organism>
<dbReference type="EMBL" id="UINC01179309">
    <property type="protein sequence ID" value="SVD87935.1"/>
    <property type="molecule type" value="Genomic_DNA"/>
</dbReference>
<protein>
    <submittedName>
        <fullName evidence="1">Uncharacterized protein</fullName>
    </submittedName>
</protein>
<name>A0A382YYK4_9ZZZZ</name>
<feature type="non-terminal residue" evidence="1">
    <location>
        <position position="65"/>
    </location>
</feature>
<accession>A0A382YYK4</accession>